<reference evidence="1" key="1">
    <citation type="submission" date="2020-11" db="EMBL/GenBank/DDBJ databases">
        <authorList>
            <consortium name="DOE Joint Genome Institute"/>
            <person name="Ahrendt S."/>
            <person name="Riley R."/>
            <person name="Andreopoulos W."/>
            <person name="Labutti K."/>
            <person name="Pangilinan J."/>
            <person name="Ruiz-Duenas F.J."/>
            <person name="Barrasa J.M."/>
            <person name="Sanchez-Garcia M."/>
            <person name="Camarero S."/>
            <person name="Miyauchi S."/>
            <person name="Serrano A."/>
            <person name="Linde D."/>
            <person name="Babiker R."/>
            <person name="Drula E."/>
            <person name="Ayuso-Fernandez I."/>
            <person name="Pacheco R."/>
            <person name="Padilla G."/>
            <person name="Ferreira P."/>
            <person name="Barriuso J."/>
            <person name="Kellner H."/>
            <person name="Castanera R."/>
            <person name="Alfaro M."/>
            <person name="Ramirez L."/>
            <person name="Pisabarro A.G."/>
            <person name="Kuo A."/>
            <person name="Tritt A."/>
            <person name="Lipzen A."/>
            <person name="He G."/>
            <person name="Yan M."/>
            <person name="Ng V."/>
            <person name="Cullen D."/>
            <person name="Martin F."/>
            <person name="Rosso M.-N."/>
            <person name="Henrissat B."/>
            <person name="Hibbett D."/>
            <person name="Martinez A.T."/>
            <person name="Grigoriev I.V."/>
        </authorList>
    </citation>
    <scope>NUCLEOTIDE SEQUENCE</scope>
    <source>
        <strain evidence="1">MF-IS2</strain>
    </source>
</reference>
<dbReference type="Proteomes" id="UP000807342">
    <property type="component" value="Unassembled WGS sequence"/>
</dbReference>
<dbReference type="OrthoDB" id="6278596at2759"/>
<name>A0A9P6BX99_9AGAR</name>
<protein>
    <submittedName>
        <fullName evidence="1">Uncharacterized protein</fullName>
    </submittedName>
</protein>
<dbReference type="EMBL" id="MU151434">
    <property type="protein sequence ID" value="KAF9443796.1"/>
    <property type="molecule type" value="Genomic_DNA"/>
</dbReference>
<accession>A0A9P6BX99</accession>
<keyword evidence="2" id="KW-1185">Reference proteome</keyword>
<comment type="caution">
    <text evidence="1">The sequence shown here is derived from an EMBL/GenBank/DDBJ whole genome shotgun (WGS) entry which is preliminary data.</text>
</comment>
<dbReference type="AlphaFoldDB" id="A0A9P6BX99"/>
<organism evidence="1 2">
    <name type="scientific">Macrolepiota fuliginosa MF-IS2</name>
    <dbReference type="NCBI Taxonomy" id="1400762"/>
    <lineage>
        <taxon>Eukaryota</taxon>
        <taxon>Fungi</taxon>
        <taxon>Dikarya</taxon>
        <taxon>Basidiomycota</taxon>
        <taxon>Agaricomycotina</taxon>
        <taxon>Agaricomycetes</taxon>
        <taxon>Agaricomycetidae</taxon>
        <taxon>Agaricales</taxon>
        <taxon>Agaricineae</taxon>
        <taxon>Agaricaceae</taxon>
        <taxon>Macrolepiota</taxon>
    </lineage>
</organism>
<evidence type="ECO:0000313" key="2">
    <source>
        <dbReference type="Proteomes" id="UP000807342"/>
    </source>
</evidence>
<evidence type="ECO:0000313" key="1">
    <source>
        <dbReference type="EMBL" id="KAF9443796.1"/>
    </source>
</evidence>
<sequence length="326" mass="35095">MSSVQQVNVGDVTSQTAEVEANLQWGLGDILVISGTVSSDIPTVLKAYSSVRTGRLEARGSPAVLCKPSRAAGVGKWLSSVNPPGFASVKREQHSSTVTDLTRFLFPFDTTHPPTWTNNVDGAVNCVTVDDERSSSLIKGMHCGVAKPGAAVVKMLYLLSSSVAGDRVLDISVQTTSPGTIDEDQGHGANDVTETLNTMIVPTLESFRVVQDVSYQHNLKCWAGLADLASYDEDYEDDGRSTEAMVVTGICVAGPWSVHVERVEFEDEDSETKLLDTSLETEEDDDLFPGDFLPGDEFNIMSRFALSANDHAREQASIASGCYAIH</sequence>
<proteinExistence type="predicted"/>
<gene>
    <name evidence="1" type="ORF">P691DRAFT_763944</name>
</gene>